<dbReference type="EMBL" id="JACHGW010000006">
    <property type="protein sequence ID" value="MBB6053353.1"/>
    <property type="molecule type" value="Genomic_DNA"/>
</dbReference>
<feature type="transmembrane region" description="Helical" evidence="2">
    <location>
        <begin position="21"/>
        <end position="45"/>
    </location>
</feature>
<organism evidence="4 5">
    <name type="scientific">Armatimonas rosea</name>
    <dbReference type="NCBI Taxonomy" id="685828"/>
    <lineage>
        <taxon>Bacteria</taxon>
        <taxon>Bacillati</taxon>
        <taxon>Armatimonadota</taxon>
        <taxon>Armatimonadia</taxon>
        <taxon>Armatimonadales</taxon>
        <taxon>Armatimonadaceae</taxon>
        <taxon>Armatimonas</taxon>
    </lineage>
</organism>
<keyword evidence="2" id="KW-0472">Membrane</keyword>
<dbReference type="Proteomes" id="UP000520814">
    <property type="component" value="Unassembled WGS sequence"/>
</dbReference>
<gene>
    <name evidence="4" type="ORF">HNQ39_005187</name>
</gene>
<evidence type="ECO:0000256" key="1">
    <source>
        <dbReference type="ARBA" id="ARBA00006464"/>
    </source>
</evidence>
<evidence type="ECO:0000313" key="4">
    <source>
        <dbReference type="EMBL" id="MBB6053353.1"/>
    </source>
</evidence>
<dbReference type="PANTHER" id="PTHR30576">
    <property type="entry name" value="COLANIC BIOSYNTHESIS UDP-GLUCOSE LIPID CARRIER TRANSFERASE"/>
    <property type="match status" value="1"/>
</dbReference>
<dbReference type="InterPro" id="IPR003362">
    <property type="entry name" value="Bact_transf"/>
</dbReference>
<evidence type="ECO:0000313" key="5">
    <source>
        <dbReference type="Proteomes" id="UP000520814"/>
    </source>
</evidence>
<protein>
    <submittedName>
        <fullName evidence="4">O-antigen biosynthesis protein WbqP</fullName>
    </submittedName>
</protein>
<reference evidence="4 5" key="1">
    <citation type="submission" date="2020-08" db="EMBL/GenBank/DDBJ databases">
        <title>Genomic Encyclopedia of Type Strains, Phase IV (KMG-IV): sequencing the most valuable type-strain genomes for metagenomic binning, comparative biology and taxonomic classification.</title>
        <authorList>
            <person name="Goeker M."/>
        </authorList>
    </citation>
    <scope>NUCLEOTIDE SEQUENCE [LARGE SCALE GENOMIC DNA]</scope>
    <source>
        <strain evidence="4 5">DSM 23562</strain>
    </source>
</reference>
<evidence type="ECO:0000259" key="3">
    <source>
        <dbReference type="Pfam" id="PF02397"/>
    </source>
</evidence>
<dbReference type="GO" id="GO:0016780">
    <property type="term" value="F:phosphotransferase activity, for other substituted phosphate groups"/>
    <property type="evidence" value="ECO:0007669"/>
    <property type="project" value="TreeGrafter"/>
</dbReference>
<keyword evidence="2" id="KW-0812">Transmembrane</keyword>
<dbReference type="AlphaFoldDB" id="A0A7W9SWN6"/>
<keyword evidence="5" id="KW-1185">Reference proteome</keyword>
<keyword evidence="2" id="KW-1133">Transmembrane helix</keyword>
<dbReference type="RefSeq" id="WP_184203447.1">
    <property type="nucleotide sequence ID" value="NZ_JACHGW010000006.1"/>
</dbReference>
<feature type="domain" description="Bacterial sugar transferase" evidence="3">
    <location>
        <begin position="19"/>
        <end position="196"/>
    </location>
</feature>
<comment type="similarity">
    <text evidence="1">Belongs to the bacterial sugar transferase family.</text>
</comment>
<evidence type="ECO:0000256" key="2">
    <source>
        <dbReference type="SAM" id="Phobius"/>
    </source>
</evidence>
<dbReference type="Pfam" id="PF02397">
    <property type="entry name" value="Bac_transf"/>
    <property type="match status" value="1"/>
</dbReference>
<proteinExistence type="inferred from homology"/>
<comment type="caution">
    <text evidence="4">The sequence shown here is derived from an EMBL/GenBank/DDBJ whole genome shotgun (WGS) entry which is preliminary data.</text>
</comment>
<name>A0A7W9SWN6_ARMRO</name>
<sequence length="203" mass="22963">MRNERSGGSVRTLYPALIKRLADFGFALLGLVFLTPLWLLLALLIRLDSPGPVLFRQRRVGRGGHEFVLLKFRSMRTDTPNLSTAELRASGLEPYTRVGTWLRKTSVDEQPQLWNVLRGEMSIIGPRPALPSQTELNADREARGVHALRPGITGWAQVNGRDNLTDDEKVRFDAEYLERQSLGFDLWILWRTLAEVATARGNK</sequence>
<accession>A0A7W9SWN6</accession>
<dbReference type="PANTHER" id="PTHR30576:SF10">
    <property type="entry name" value="SLL5057 PROTEIN"/>
    <property type="match status" value="1"/>
</dbReference>